<evidence type="ECO:0000313" key="3">
    <source>
        <dbReference type="EMBL" id="KIJ60382.1"/>
    </source>
</evidence>
<sequence length="691" mass="78263">MPREGYRPRFRNQRPSPTFGSFISGELRLPGPRVQLRDHLSTRPLPIKRLATGIMDAHALLSAISNCDGLRSLPFRSLLTFTRLTSMALPYIRHSTANVSNPPASLPSRVVRLLSTAVECSPEAVQHCWNVFKSVTWTSSSISPEVDEVELFNRAGQEHGMAYGDLFPPTRVCLNTACSGYRSTLSEPVVYEATLFTLRHGTLPIHSTSTYCRKCLTRYHPSYHVRAGVGMRTFYQGVPDVVQAADHYFLETALLELFAACKTFGWLSSMNCARIYNLALANPRAYVANNKRAFATTFHDEEGRHRCHSSTPLRPADVLNGFFVYSLLLHHAERGSFLILPHDYDHKDRIDVALVVRNKEMEGIGQEAYPHACDLCFIVVDGDEGQKLKIQAAVCDGNTIGHPCCTVHDCKVPLETNRCRYCPMHSTTYDKKCAVEECPSDRSSGHHTCVDAEHRKLESAYFKPTSALFQLRRKLNKAGISVPHDSVTPDESIDSTLIAECDGKAEEGNRRLKTNFARRRTHNEQLIMRPCGVILSRATFFGSEAVSAVHDFAKAVFPTQASTPEYFVFDNNCKLQAHQEVIKDRHFANTGLPVDIFHFNSKHKETDLYCQQHCNPAAFPELIQNGKWRFNTSICEQTNVWLGGFQAILRDMGVHRYNFYLDEMIKRRNRYVISELERKGHVPCYERTYFI</sequence>
<protein>
    <recommendedName>
        <fullName evidence="5">CxC5 like cysteine cluster associated with KDZ domain-containing protein</fullName>
    </recommendedName>
</protein>
<dbReference type="InterPro" id="IPR040898">
    <property type="entry name" value="CxC6"/>
</dbReference>
<reference evidence="3 4" key="1">
    <citation type="submission" date="2014-04" db="EMBL/GenBank/DDBJ databases">
        <title>Evolutionary Origins and Diversification of the Mycorrhizal Mutualists.</title>
        <authorList>
            <consortium name="DOE Joint Genome Institute"/>
            <consortium name="Mycorrhizal Genomics Consortium"/>
            <person name="Kohler A."/>
            <person name="Kuo A."/>
            <person name="Nagy L.G."/>
            <person name="Floudas D."/>
            <person name="Copeland A."/>
            <person name="Barry K.W."/>
            <person name="Cichocki N."/>
            <person name="Veneault-Fourrey C."/>
            <person name="LaButti K."/>
            <person name="Lindquist E.A."/>
            <person name="Lipzen A."/>
            <person name="Lundell T."/>
            <person name="Morin E."/>
            <person name="Murat C."/>
            <person name="Riley R."/>
            <person name="Ohm R."/>
            <person name="Sun H."/>
            <person name="Tunlid A."/>
            <person name="Henrissat B."/>
            <person name="Grigoriev I.V."/>
            <person name="Hibbett D.S."/>
            <person name="Martin F."/>
        </authorList>
    </citation>
    <scope>NUCLEOTIDE SEQUENCE [LARGE SCALE GENOMIC DNA]</scope>
    <source>
        <strain evidence="3 4">MD-312</strain>
    </source>
</reference>
<dbReference type="Pfam" id="PF18721">
    <property type="entry name" value="CxC6"/>
    <property type="match status" value="1"/>
</dbReference>
<dbReference type="AlphaFoldDB" id="A0A0C9WAT8"/>
<evidence type="ECO:0000259" key="1">
    <source>
        <dbReference type="Pfam" id="PF18718"/>
    </source>
</evidence>
<evidence type="ECO:0000313" key="4">
    <source>
        <dbReference type="Proteomes" id="UP000053820"/>
    </source>
</evidence>
<accession>A0A0C9WAT8</accession>
<evidence type="ECO:0008006" key="5">
    <source>
        <dbReference type="Google" id="ProtNLM"/>
    </source>
</evidence>
<dbReference type="Proteomes" id="UP000053820">
    <property type="component" value="Unassembled WGS sequence"/>
</dbReference>
<dbReference type="EMBL" id="KN839873">
    <property type="protein sequence ID" value="KIJ60382.1"/>
    <property type="molecule type" value="Genomic_DNA"/>
</dbReference>
<organism evidence="3 4">
    <name type="scientific">Hydnomerulius pinastri MD-312</name>
    <dbReference type="NCBI Taxonomy" id="994086"/>
    <lineage>
        <taxon>Eukaryota</taxon>
        <taxon>Fungi</taxon>
        <taxon>Dikarya</taxon>
        <taxon>Basidiomycota</taxon>
        <taxon>Agaricomycotina</taxon>
        <taxon>Agaricomycetes</taxon>
        <taxon>Agaricomycetidae</taxon>
        <taxon>Boletales</taxon>
        <taxon>Boletales incertae sedis</taxon>
        <taxon>Leucogyrophana</taxon>
    </lineage>
</organism>
<dbReference type="InterPro" id="IPR041539">
    <property type="entry name" value="CxC5"/>
</dbReference>
<proteinExistence type="predicted"/>
<dbReference type="HOGENOM" id="CLU_004966_4_0_1"/>
<dbReference type="Pfam" id="PF18718">
    <property type="entry name" value="CxC5"/>
    <property type="match status" value="1"/>
</dbReference>
<gene>
    <name evidence="3" type="ORF">HYDPIDRAFT_98972</name>
</gene>
<dbReference type="OrthoDB" id="2501483at2759"/>
<name>A0A0C9WAT8_9AGAM</name>
<evidence type="ECO:0000259" key="2">
    <source>
        <dbReference type="Pfam" id="PF18721"/>
    </source>
</evidence>
<feature type="domain" description="CxC5 like cysteine cluster associated with KDZ" evidence="1">
    <location>
        <begin position="165"/>
        <end position="279"/>
    </location>
</feature>
<feature type="domain" description="CxC6 like cysteine cluster associated with KDZ" evidence="2">
    <location>
        <begin position="394"/>
        <end position="459"/>
    </location>
</feature>
<keyword evidence="4" id="KW-1185">Reference proteome</keyword>